<dbReference type="OrthoDB" id="2316987at2"/>
<dbReference type="RefSeq" id="WP_130852204.1">
    <property type="nucleotide sequence ID" value="NZ_UYIG01000152.1"/>
</dbReference>
<dbReference type="Proteomes" id="UP000289996">
    <property type="component" value="Unassembled WGS sequence"/>
</dbReference>
<evidence type="ECO:0000313" key="3">
    <source>
        <dbReference type="Proteomes" id="UP000289996"/>
    </source>
</evidence>
<dbReference type="AlphaFoldDB" id="A0A660E1Y2"/>
<organism evidence="2 3">
    <name type="scientific">Lactiplantibacillus mudanjiangensis</name>
    <dbReference type="NCBI Taxonomy" id="1296538"/>
    <lineage>
        <taxon>Bacteria</taxon>
        <taxon>Bacillati</taxon>
        <taxon>Bacillota</taxon>
        <taxon>Bacilli</taxon>
        <taxon>Lactobacillales</taxon>
        <taxon>Lactobacillaceae</taxon>
        <taxon>Lactiplantibacillus</taxon>
    </lineage>
</organism>
<gene>
    <name evidence="2" type="ORF">MUDAN_MDHGFNIF_01190</name>
</gene>
<evidence type="ECO:0000313" key="2">
    <source>
        <dbReference type="EMBL" id="VDG29654.1"/>
    </source>
</evidence>
<keyword evidence="3" id="KW-1185">Reference proteome</keyword>
<reference evidence="2 3" key="1">
    <citation type="submission" date="2018-11" db="EMBL/GenBank/DDBJ databases">
        <authorList>
            <person name="Wuyts S."/>
        </authorList>
    </citation>
    <scope>NUCLEOTIDE SEQUENCE [LARGE SCALE GENOMIC DNA]</scope>
    <source>
        <strain evidence="2">Lactobacillus mudanjiangensis AMBF249</strain>
    </source>
</reference>
<sequence length="143" mass="16195">MNLKQSILGLTLGLALLAGSQSAQAARYTRTVPATFRHTWYCYDSKTQYKKAQITKHGIKETIYRAHQRPQIGANLHGKRFMVIIHSSKKVSFYGTQYGILKPASDSMVLTKQTKHSRSSLKISTVGYPSTYYRSKSAAYQYH</sequence>
<feature type="signal peptide" evidence="1">
    <location>
        <begin position="1"/>
        <end position="25"/>
    </location>
</feature>
<proteinExistence type="predicted"/>
<keyword evidence="1" id="KW-0732">Signal</keyword>
<name>A0A660E1Y2_9LACO</name>
<dbReference type="EMBL" id="UYIG01000152">
    <property type="protein sequence ID" value="VDG29654.1"/>
    <property type="molecule type" value="Genomic_DNA"/>
</dbReference>
<evidence type="ECO:0000256" key="1">
    <source>
        <dbReference type="SAM" id="SignalP"/>
    </source>
</evidence>
<accession>A0A660E1Y2</accession>
<protein>
    <submittedName>
        <fullName evidence="2">Uncharacterized protein</fullName>
    </submittedName>
</protein>
<feature type="chain" id="PRO_5024932011" evidence="1">
    <location>
        <begin position="26"/>
        <end position="143"/>
    </location>
</feature>